<evidence type="ECO:0000313" key="2">
    <source>
        <dbReference type="Proteomes" id="UP001469553"/>
    </source>
</evidence>
<dbReference type="Proteomes" id="UP001469553">
    <property type="component" value="Unassembled WGS sequence"/>
</dbReference>
<accession>A0ABV1A7U8</accession>
<sequence>MSRPHFLSAYFWKITKMGPLINSPLLSLVGPDMAPLTNQELLNTRTGFICVWRRLKLQLHLQCTPKSITQTLEWALPHNPLNVSYPHCLCTFFKPHFFLPLIFSLVFLETALSEQPATLAVSLLIEA</sequence>
<organism evidence="1 2">
    <name type="scientific">Ameca splendens</name>
    <dbReference type="NCBI Taxonomy" id="208324"/>
    <lineage>
        <taxon>Eukaryota</taxon>
        <taxon>Metazoa</taxon>
        <taxon>Chordata</taxon>
        <taxon>Craniata</taxon>
        <taxon>Vertebrata</taxon>
        <taxon>Euteleostomi</taxon>
        <taxon>Actinopterygii</taxon>
        <taxon>Neopterygii</taxon>
        <taxon>Teleostei</taxon>
        <taxon>Neoteleostei</taxon>
        <taxon>Acanthomorphata</taxon>
        <taxon>Ovalentaria</taxon>
        <taxon>Atherinomorphae</taxon>
        <taxon>Cyprinodontiformes</taxon>
        <taxon>Goodeidae</taxon>
        <taxon>Ameca</taxon>
    </lineage>
</organism>
<comment type="caution">
    <text evidence="1">The sequence shown here is derived from an EMBL/GenBank/DDBJ whole genome shotgun (WGS) entry which is preliminary data.</text>
</comment>
<keyword evidence="2" id="KW-1185">Reference proteome</keyword>
<protein>
    <submittedName>
        <fullName evidence="1">Uncharacterized protein</fullName>
    </submittedName>
</protein>
<reference evidence="1 2" key="1">
    <citation type="submission" date="2021-06" db="EMBL/GenBank/DDBJ databases">
        <authorList>
            <person name="Palmer J.M."/>
        </authorList>
    </citation>
    <scope>NUCLEOTIDE SEQUENCE [LARGE SCALE GENOMIC DNA]</scope>
    <source>
        <strain evidence="1 2">AS_MEX2019</strain>
        <tissue evidence="1">Muscle</tissue>
    </source>
</reference>
<dbReference type="EMBL" id="JAHRIP010085421">
    <property type="protein sequence ID" value="MEQ2314470.1"/>
    <property type="molecule type" value="Genomic_DNA"/>
</dbReference>
<gene>
    <name evidence="1" type="ORF">AMECASPLE_012448</name>
</gene>
<name>A0ABV1A7U8_9TELE</name>
<proteinExistence type="predicted"/>
<evidence type="ECO:0000313" key="1">
    <source>
        <dbReference type="EMBL" id="MEQ2314470.1"/>
    </source>
</evidence>